<evidence type="ECO:0000256" key="3">
    <source>
        <dbReference type="ARBA" id="ARBA00023163"/>
    </source>
</evidence>
<dbReference type="CDD" id="cd01392">
    <property type="entry name" value="HTH_LacI"/>
    <property type="match status" value="1"/>
</dbReference>
<dbReference type="PRINTS" id="PR00036">
    <property type="entry name" value="HTHLACI"/>
</dbReference>
<reference evidence="6" key="1">
    <citation type="submission" date="2018-12" db="EMBL/GenBank/DDBJ databases">
        <title>Tengunoibacter tsumagoiensis gen. nov., sp. nov., Dictyobacter kobayashii sp. nov., D. alpinus sp. nov., and D. joshuensis sp. nov. and description of Dictyobacteraceae fam. nov. within the order Ktedonobacterales isolated from Tengu-no-mugimeshi.</title>
        <authorList>
            <person name="Wang C.M."/>
            <person name="Zheng Y."/>
            <person name="Sakai Y."/>
            <person name="Toyoda A."/>
            <person name="Minakuchi Y."/>
            <person name="Abe K."/>
            <person name="Yokota A."/>
            <person name="Yabe S."/>
        </authorList>
    </citation>
    <scope>NUCLEOTIDE SEQUENCE [LARGE SCALE GENOMIC DNA]</scope>
    <source>
        <strain evidence="6">Uno3</strain>
    </source>
</reference>
<protein>
    <submittedName>
        <fullName evidence="5">LacI family transcriptional regulator</fullName>
    </submittedName>
</protein>
<dbReference type="Proteomes" id="UP000287352">
    <property type="component" value="Unassembled WGS sequence"/>
</dbReference>
<dbReference type="InterPro" id="IPR046335">
    <property type="entry name" value="LacI/GalR-like_sensor"/>
</dbReference>
<evidence type="ECO:0000259" key="4">
    <source>
        <dbReference type="PROSITE" id="PS50932"/>
    </source>
</evidence>
<keyword evidence="2" id="KW-0238">DNA-binding</keyword>
<keyword evidence="3" id="KW-0804">Transcription</keyword>
<dbReference type="Gene3D" id="1.10.260.40">
    <property type="entry name" value="lambda repressor-like DNA-binding domains"/>
    <property type="match status" value="1"/>
</dbReference>
<evidence type="ECO:0000256" key="1">
    <source>
        <dbReference type="ARBA" id="ARBA00023015"/>
    </source>
</evidence>
<evidence type="ECO:0000313" key="6">
    <source>
        <dbReference type="Proteomes" id="UP000287352"/>
    </source>
</evidence>
<proteinExistence type="predicted"/>
<accession>A0A402AA02</accession>
<dbReference type="SUPFAM" id="SSF47413">
    <property type="entry name" value="lambda repressor-like DNA-binding domains"/>
    <property type="match status" value="1"/>
</dbReference>
<name>A0A402AA02_9CHLR</name>
<dbReference type="PROSITE" id="PS50932">
    <property type="entry name" value="HTH_LACI_2"/>
    <property type="match status" value="1"/>
</dbReference>
<dbReference type="AlphaFoldDB" id="A0A402AA02"/>
<dbReference type="GO" id="GO:0003700">
    <property type="term" value="F:DNA-binding transcription factor activity"/>
    <property type="evidence" value="ECO:0007669"/>
    <property type="project" value="TreeGrafter"/>
</dbReference>
<feature type="domain" description="HTH lacI-type" evidence="4">
    <location>
        <begin position="5"/>
        <end position="59"/>
    </location>
</feature>
<dbReference type="Pfam" id="PF00356">
    <property type="entry name" value="LacI"/>
    <property type="match status" value="1"/>
</dbReference>
<keyword evidence="1" id="KW-0805">Transcription regulation</keyword>
<dbReference type="OrthoDB" id="9788209at2"/>
<gene>
    <name evidence="5" type="primary">lacI_3</name>
    <name evidence="5" type="ORF">KTT_58520</name>
</gene>
<comment type="caution">
    <text evidence="5">The sequence shown here is derived from an EMBL/GenBank/DDBJ whole genome shotgun (WGS) entry which is preliminary data.</text>
</comment>
<evidence type="ECO:0000313" key="5">
    <source>
        <dbReference type="EMBL" id="GCE15993.1"/>
    </source>
</evidence>
<dbReference type="Gene3D" id="3.40.50.2300">
    <property type="match status" value="2"/>
</dbReference>
<dbReference type="RefSeq" id="WP_126583384.1">
    <property type="nucleotide sequence ID" value="NZ_BIFR01000002.1"/>
</dbReference>
<dbReference type="InterPro" id="IPR028082">
    <property type="entry name" value="Peripla_BP_I"/>
</dbReference>
<dbReference type="SUPFAM" id="SSF53822">
    <property type="entry name" value="Periplasmic binding protein-like I"/>
    <property type="match status" value="1"/>
</dbReference>
<dbReference type="PANTHER" id="PTHR30146:SF109">
    <property type="entry name" value="HTH-TYPE TRANSCRIPTIONAL REGULATOR GALS"/>
    <property type="match status" value="1"/>
</dbReference>
<dbReference type="Pfam" id="PF13377">
    <property type="entry name" value="Peripla_BP_3"/>
    <property type="match status" value="1"/>
</dbReference>
<dbReference type="InterPro" id="IPR000843">
    <property type="entry name" value="HTH_LacI"/>
</dbReference>
<dbReference type="PANTHER" id="PTHR30146">
    <property type="entry name" value="LACI-RELATED TRANSCRIPTIONAL REPRESSOR"/>
    <property type="match status" value="1"/>
</dbReference>
<organism evidence="5 6">
    <name type="scientific">Tengunoibacter tsumagoiensis</name>
    <dbReference type="NCBI Taxonomy" id="2014871"/>
    <lineage>
        <taxon>Bacteria</taxon>
        <taxon>Bacillati</taxon>
        <taxon>Chloroflexota</taxon>
        <taxon>Ktedonobacteria</taxon>
        <taxon>Ktedonobacterales</taxon>
        <taxon>Dictyobacteraceae</taxon>
        <taxon>Tengunoibacter</taxon>
    </lineage>
</organism>
<evidence type="ECO:0000256" key="2">
    <source>
        <dbReference type="ARBA" id="ARBA00023125"/>
    </source>
</evidence>
<keyword evidence="6" id="KW-1185">Reference proteome</keyword>
<dbReference type="PROSITE" id="PS00356">
    <property type="entry name" value="HTH_LACI_1"/>
    <property type="match status" value="1"/>
</dbReference>
<dbReference type="SMART" id="SM00354">
    <property type="entry name" value="HTH_LACI"/>
    <property type="match status" value="1"/>
</dbReference>
<dbReference type="InterPro" id="IPR010982">
    <property type="entry name" value="Lambda_DNA-bd_dom_sf"/>
</dbReference>
<dbReference type="EMBL" id="BIFR01000002">
    <property type="protein sequence ID" value="GCE15993.1"/>
    <property type="molecule type" value="Genomic_DNA"/>
</dbReference>
<sequence>MARKYTIDDIAQLAGVSKATVSRVLNNKPDVDPSTRARIHQIMQEVSFVPSITASGLAGGRNRLVGVLIPSFSWSFVGEIMRGVSEMIGHTPYELLVYSINDMARDNDKGDILDHILSTKLPAGLLAILPGHSAPYVERLHTHGFPVVMVDDTAHHPNMPWVNVDSVHGSYLAVKHLIELGHRRIAHIYGPQNFICAHERYQGYCQALEEAGIALDPLLVAQGNFEYHGALDAAHQLLSLPAEVRPTALFASTDLTAYAVIDVADSYGLRVPGDLAVVGFDDIESSARIRPALTTVRQPFAEIGKCGVELLLALLNTPVQRADSSLLALSLPVLTPSEGMVRPPHISLQTTLVVRASCGAQRQQQSVDEIIPSKVL</sequence>
<dbReference type="CDD" id="cd06267">
    <property type="entry name" value="PBP1_LacI_sugar_binding-like"/>
    <property type="match status" value="1"/>
</dbReference>
<dbReference type="GO" id="GO:0000976">
    <property type="term" value="F:transcription cis-regulatory region binding"/>
    <property type="evidence" value="ECO:0007669"/>
    <property type="project" value="TreeGrafter"/>
</dbReference>